<feature type="compositionally biased region" description="Polar residues" evidence="1">
    <location>
        <begin position="639"/>
        <end position="674"/>
    </location>
</feature>
<reference evidence="2 3" key="1">
    <citation type="submission" date="2024-06" db="EMBL/GenBank/DDBJ databases">
        <title>Complete genome of Phlyctema vagabunda strain 19-DSS-EL-015.</title>
        <authorList>
            <person name="Fiorenzani C."/>
        </authorList>
    </citation>
    <scope>NUCLEOTIDE SEQUENCE [LARGE SCALE GENOMIC DNA]</scope>
    <source>
        <strain evidence="2 3">19-DSS-EL-015</strain>
    </source>
</reference>
<feature type="compositionally biased region" description="Basic residues" evidence="1">
    <location>
        <begin position="295"/>
        <end position="314"/>
    </location>
</feature>
<feature type="compositionally biased region" description="Basic residues" evidence="1">
    <location>
        <begin position="609"/>
        <end position="619"/>
    </location>
</feature>
<organism evidence="2 3">
    <name type="scientific">Phlyctema vagabunda</name>
    <dbReference type="NCBI Taxonomy" id="108571"/>
    <lineage>
        <taxon>Eukaryota</taxon>
        <taxon>Fungi</taxon>
        <taxon>Dikarya</taxon>
        <taxon>Ascomycota</taxon>
        <taxon>Pezizomycotina</taxon>
        <taxon>Leotiomycetes</taxon>
        <taxon>Helotiales</taxon>
        <taxon>Dermateaceae</taxon>
        <taxon>Phlyctema</taxon>
    </lineage>
</organism>
<comment type="caution">
    <text evidence="2">The sequence shown here is derived from an EMBL/GenBank/DDBJ whole genome shotgun (WGS) entry which is preliminary data.</text>
</comment>
<feature type="region of interest" description="Disordered" evidence="1">
    <location>
        <begin position="217"/>
        <end position="237"/>
    </location>
</feature>
<feature type="compositionally biased region" description="Polar residues" evidence="1">
    <location>
        <begin position="682"/>
        <end position="702"/>
    </location>
</feature>
<gene>
    <name evidence="2" type="ORF">PVAG01_03709</name>
</gene>
<feature type="compositionally biased region" description="Polar residues" evidence="1">
    <location>
        <begin position="621"/>
        <end position="632"/>
    </location>
</feature>
<sequence>MGMAMASPTPFDLKMAVGHDGEGNYASTRPSHENPETDQGLTLSPKMPSTDFLQGNELAAFGAFTDAELDAFLGPVQVDLLGESLRLGDKLVLAQELQNGEKNVLFPSNDKPSMSSNIQVSQSPFLQYLDDEPQQRVSINTSNQNSDDSRVCGEDDFKLVRDQAYLQGVPGRCNGAIGASCNSLASPADHQSDITQQTYLDDDCHSLFTDVVSSGYSSQKEEQLGEKSIAASGNPVEGSGIRLLADEDEVEVLSSNSLEQVSVVASKLPGPQSSQQPPSGIESTIKTHNESSLHPRNHVNKTRSHQLHNTKHNRSSQPKLSDPSPLEKPLYLIVLPLIIILSNLRTSPVSDRGTIESRTTPTAFRPPSAPEPDRSLFLGFDKLLEKFHSDLVFRQSTLDWTKERIVEHNKMNNMDVNLLSVASAIQAKDAFDKTCQEMADAHDNSDDNARRMSILYQENAYLKEQMRQYLDDNIQRAYNYEIAIHQVAEFKKKVEEAVARGTALAKQCQKLSTKLQEVGTNQVAQRSAPADHRERIFMCNHQFTDRSKHRADGLHCGAINGRGHRETCWKCHNRFRDSPQRELIFCDGEGPGEKTILLFNPEDSEQRPTKRRRAAKRQRTGTTETPFSSSFQLGAAYAAQQTGENLRRSSNAAQSLTEQEVQFENTPIASQQPLRSGRFPSSVAQSLPEQSLRTEPASSFNPPSRLESVEANHFNPSPQWGSAQARETPPFNLSSGLESVEADHFNPSPQWGSAQAMEAPPFNLPSGLESVEAELVNLPAPFWPSQARETQFTARSAPSIPQPQDYSTNLAGFQDGGYNNDLDFSD</sequence>
<feature type="region of interest" description="Disordered" evidence="1">
    <location>
        <begin position="599"/>
        <end position="736"/>
    </location>
</feature>
<feature type="region of interest" description="Disordered" evidence="1">
    <location>
        <begin position="267"/>
        <end position="323"/>
    </location>
</feature>
<feature type="compositionally biased region" description="Polar residues" evidence="1">
    <location>
        <begin position="802"/>
        <end position="811"/>
    </location>
</feature>
<feature type="region of interest" description="Disordered" evidence="1">
    <location>
        <begin position="349"/>
        <end position="371"/>
    </location>
</feature>
<evidence type="ECO:0000313" key="2">
    <source>
        <dbReference type="EMBL" id="KAL3424428.1"/>
    </source>
</evidence>
<feature type="region of interest" description="Disordered" evidence="1">
    <location>
        <begin position="741"/>
        <end position="760"/>
    </location>
</feature>
<evidence type="ECO:0000256" key="1">
    <source>
        <dbReference type="SAM" id="MobiDB-lite"/>
    </source>
</evidence>
<accession>A0ABR4PM56</accession>
<name>A0ABR4PM56_9HELO</name>
<feature type="region of interest" description="Disordered" evidence="1">
    <location>
        <begin position="14"/>
        <end position="41"/>
    </location>
</feature>
<feature type="region of interest" description="Disordered" evidence="1">
    <location>
        <begin position="788"/>
        <end position="826"/>
    </location>
</feature>
<dbReference type="EMBL" id="JBFCZG010000003">
    <property type="protein sequence ID" value="KAL3424428.1"/>
    <property type="molecule type" value="Genomic_DNA"/>
</dbReference>
<dbReference type="Proteomes" id="UP001629113">
    <property type="component" value="Unassembled WGS sequence"/>
</dbReference>
<proteinExistence type="predicted"/>
<evidence type="ECO:0000313" key="3">
    <source>
        <dbReference type="Proteomes" id="UP001629113"/>
    </source>
</evidence>
<keyword evidence="3" id="KW-1185">Reference proteome</keyword>
<protein>
    <submittedName>
        <fullName evidence="2">Uncharacterized protein</fullName>
    </submittedName>
</protein>